<dbReference type="OrthoDB" id="2153847at2759"/>
<keyword evidence="3" id="KW-1185">Reference proteome</keyword>
<accession>A0A1J9PZ95</accession>
<dbReference type="EMBL" id="LGTZ01001327">
    <property type="protein sequence ID" value="OJD21670.1"/>
    <property type="molecule type" value="Genomic_DNA"/>
</dbReference>
<name>A0A1J9PZ95_9EURO</name>
<evidence type="ECO:0000256" key="1">
    <source>
        <dbReference type="SAM" id="SignalP"/>
    </source>
</evidence>
<feature type="signal peptide" evidence="1">
    <location>
        <begin position="1"/>
        <end position="18"/>
    </location>
</feature>
<sequence>MKIRQFLQALSLASLASARPVPHANAPSRLRVREGPQELSHFKILASVQESLQLNNLNQIQDATFGLLDNEGAAAGAGLIQDPDCLQQATADQAFTNAKAAGDVDGMTHALIYRALERNTGTVGLASALCESIEAVNPEIAAITQHQDPASAGAAEINKQIALDLAVQIASIGGDPLLAIESGTFAPGDVNDATGVGNTCNTEGDEEGCIFTENLLVPDVTEEEINAALEQAGVNVENVAADAADANNVPDQCAAAVAAALEGASASATASTTATTTAAAAATVIETETATASVGTAETALAAATSEAVTAASGGIDQVENTQTLAGQFQNSQFQNSQLQNSQFQNSQLQNSQFQNNQIQATNAISNQGFSSGSSSLSSSSRHSFTSSSRSSLALLSLNLDLGICVGANPFIIFNNGFYSPFDSVFFRHSAVGSIDVLSLFICNTLATTCFASRAVIDACFLGQALAAAQVGLAAADIFNNAFLTLSL</sequence>
<gene>
    <name evidence="2" type="ORF">ACJ73_06990</name>
</gene>
<comment type="caution">
    <text evidence="2">The sequence shown here is derived from an EMBL/GenBank/DDBJ whole genome shotgun (WGS) entry which is preliminary data.</text>
</comment>
<evidence type="ECO:0000313" key="2">
    <source>
        <dbReference type="EMBL" id="OJD21670.1"/>
    </source>
</evidence>
<evidence type="ECO:0000313" key="3">
    <source>
        <dbReference type="Proteomes" id="UP000242791"/>
    </source>
</evidence>
<keyword evidence="1" id="KW-0732">Signal</keyword>
<dbReference type="AlphaFoldDB" id="A0A1J9PZ95"/>
<protein>
    <recommendedName>
        <fullName evidence="4">Cell wall mannoprotein</fullName>
    </recommendedName>
</protein>
<feature type="chain" id="PRO_5013131636" description="Cell wall mannoprotein" evidence="1">
    <location>
        <begin position="19"/>
        <end position="488"/>
    </location>
</feature>
<evidence type="ECO:0008006" key="4">
    <source>
        <dbReference type="Google" id="ProtNLM"/>
    </source>
</evidence>
<reference evidence="2 3" key="1">
    <citation type="submission" date="2015-08" db="EMBL/GenBank/DDBJ databases">
        <title>Emmonsia species relationships and genome sequence.</title>
        <authorList>
            <person name="Cuomo C.A."/>
            <person name="Schwartz I.S."/>
            <person name="Kenyon C."/>
            <person name="De Hoog G.S."/>
            <person name="Govender N.P."/>
            <person name="Botha A."/>
            <person name="Moreno L."/>
            <person name="De Vries M."/>
            <person name="Munoz J.F."/>
            <person name="Stielow J.B."/>
        </authorList>
    </citation>
    <scope>NUCLEOTIDE SEQUENCE [LARGE SCALE GENOMIC DNA]</scope>
    <source>
        <strain evidence="2 3">EI222</strain>
    </source>
</reference>
<dbReference type="VEuPathDB" id="FungiDB:ACJ73_06990"/>
<dbReference type="STRING" id="1658174.A0A1J9PZ95"/>
<organism evidence="2 3">
    <name type="scientific">Blastomyces percursus</name>
    <dbReference type="NCBI Taxonomy" id="1658174"/>
    <lineage>
        <taxon>Eukaryota</taxon>
        <taxon>Fungi</taxon>
        <taxon>Dikarya</taxon>
        <taxon>Ascomycota</taxon>
        <taxon>Pezizomycotina</taxon>
        <taxon>Eurotiomycetes</taxon>
        <taxon>Eurotiomycetidae</taxon>
        <taxon>Onygenales</taxon>
        <taxon>Ajellomycetaceae</taxon>
        <taxon>Blastomyces</taxon>
    </lineage>
</organism>
<dbReference type="Proteomes" id="UP000242791">
    <property type="component" value="Unassembled WGS sequence"/>
</dbReference>
<proteinExistence type="predicted"/>